<dbReference type="EMBL" id="CADEAL010000018">
    <property type="protein sequence ID" value="CAB1412751.1"/>
    <property type="molecule type" value="Genomic_DNA"/>
</dbReference>
<dbReference type="AlphaFoldDB" id="A0A9N7THQ9"/>
<evidence type="ECO:0000313" key="2">
    <source>
        <dbReference type="Proteomes" id="UP001153269"/>
    </source>
</evidence>
<gene>
    <name evidence="1" type="ORF">PLEPLA_LOCUS445</name>
</gene>
<dbReference type="Proteomes" id="UP001153269">
    <property type="component" value="Unassembled WGS sequence"/>
</dbReference>
<accession>A0A9N7THQ9</accession>
<protein>
    <submittedName>
        <fullName evidence="1">Uncharacterized protein</fullName>
    </submittedName>
</protein>
<organism evidence="1 2">
    <name type="scientific">Pleuronectes platessa</name>
    <name type="common">European plaice</name>
    <dbReference type="NCBI Taxonomy" id="8262"/>
    <lineage>
        <taxon>Eukaryota</taxon>
        <taxon>Metazoa</taxon>
        <taxon>Chordata</taxon>
        <taxon>Craniata</taxon>
        <taxon>Vertebrata</taxon>
        <taxon>Euteleostomi</taxon>
        <taxon>Actinopterygii</taxon>
        <taxon>Neopterygii</taxon>
        <taxon>Teleostei</taxon>
        <taxon>Neoteleostei</taxon>
        <taxon>Acanthomorphata</taxon>
        <taxon>Carangaria</taxon>
        <taxon>Pleuronectiformes</taxon>
        <taxon>Pleuronectoidei</taxon>
        <taxon>Pleuronectidae</taxon>
        <taxon>Pleuronectes</taxon>
    </lineage>
</organism>
<name>A0A9N7THQ9_PLEPL</name>
<proteinExistence type="predicted"/>
<evidence type="ECO:0000313" key="1">
    <source>
        <dbReference type="EMBL" id="CAB1412751.1"/>
    </source>
</evidence>
<sequence>MKWSLSASVSLPGVRGLRWPPTRLFPPGATRRTEREMNIQRSDPVLRRFYPVNQRVHCPSFSSLLRPLQGAVCRGCASRRADVRSAQSAGSALSLCGGASSLTAAGGGGRHTS</sequence>
<reference evidence="1" key="1">
    <citation type="submission" date="2020-03" db="EMBL/GenBank/DDBJ databases">
        <authorList>
            <person name="Weist P."/>
        </authorList>
    </citation>
    <scope>NUCLEOTIDE SEQUENCE</scope>
</reference>
<keyword evidence="2" id="KW-1185">Reference proteome</keyword>
<comment type="caution">
    <text evidence="1">The sequence shown here is derived from an EMBL/GenBank/DDBJ whole genome shotgun (WGS) entry which is preliminary data.</text>
</comment>